<evidence type="ECO:0000256" key="5">
    <source>
        <dbReference type="ARBA" id="ARBA00023295"/>
    </source>
</evidence>
<evidence type="ECO:0000256" key="1">
    <source>
        <dbReference type="ARBA" id="ARBA00001412"/>
    </source>
</evidence>
<dbReference type="InterPro" id="IPR017853">
    <property type="entry name" value="GH"/>
</dbReference>
<dbReference type="InterPro" id="IPR014718">
    <property type="entry name" value="GH-type_carb-bd"/>
</dbReference>
<dbReference type="SUPFAM" id="SSF74650">
    <property type="entry name" value="Galactose mutarotase-like"/>
    <property type="match status" value="1"/>
</dbReference>
<evidence type="ECO:0000256" key="6">
    <source>
        <dbReference type="ARBA" id="ARBA00032230"/>
    </source>
</evidence>
<keyword evidence="4" id="KW-0378">Hydrolase</keyword>
<dbReference type="SMART" id="SM01038">
    <property type="entry name" value="Bgal_small_N"/>
    <property type="match status" value="1"/>
</dbReference>
<dbReference type="PRINTS" id="PR00132">
    <property type="entry name" value="GLHYDRLASE2"/>
</dbReference>
<dbReference type="InterPro" id="IPR036156">
    <property type="entry name" value="Beta-gal/glucu_dom_sf"/>
</dbReference>
<comment type="similarity">
    <text evidence="2">Belongs to the glycosyl hydrolase 2 family.</text>
</comment>
<keyword evidence="7" id="KW-0732">Signal</keyword>
<keyword evidence="10" id="KW-1185">Reference proteome</keyword>
<keyword evidence="5" id="KW-0326">Glycosidase</keyword>
<dbReference type="Gene3D" id="2.60.120.260">
    <property type="entry name" value="Galactose-binding domain-like"/>
    <property type="match status" value="1"/>
</dbReference>
<dbReference type="InterPro" id="IPR013783">
    <property type="entry name" value="Ig-like_fold"/>
</dbReference>
<dbReference type="PANTHER" id="PTHR46323:SF2">
    <property type="entry name" value="BETA-GALACTOSIDASE"/>
    <property type="match status" value="1"/>
</dbReference>
<dbReference type="InterPro" id="IPR006104">
    <property type="entry name" value="Glyco_hydro_2_N"/>
</dbReference>
<evidence type="ECO:0000313" key="9">
    <source>
        <dbReference type="EMBL" id="KAK8843851.1"/>
    </source>
</evidence>
<dbReference type="InterPro" id="IPR006102">
    <property type="entry name" value="Ig-like_GH2"/>
</dbReference>
<dbReference type="Pfam" id="PF02836">
    <property type="entry name" value="Glyco_hydro_2_C"/>
    <property type="match status" value="1"/>
</dbReference>
<dbReference type="InterPro" id="IPR004199">
    <property type="entry name" value="B-gal_small/dom_5"/>
</dbReference>
<gene>
    <name evidence="9" type="ORF">M9Y10_024927</name>
</gene>
<dbReference type="SUPFAM" id="SSF51445">
    <property type="entry name" value="(Trans)glycosidases"/>
    <property type="match status" value="1"/>
</dbReference>
<evidence type="ECO:0000256" key="7">
    <source>
        <dbReference type="SAM" id="SignalP"/>
    </source>
</evidence>
<dbReference type="Gene3D" id="2.70.98.10">
    <property type="match status" value="1"/>
</dbReference>
<dbReference type="InterPro" id="IPR008979">
    <property type="entry name" value="Galactose-bd-like_sf"/>
</dbReference>
<dbReference type="PANTHER" id="PTHR46323">
    <property type="entry name" value="BETA-GALACTOSIDASE"/>
    <property type="match status" value="1"/>
</dbReference>
<feature type="domain" description="Beta galactosidase small chain/" evidence="8">
    <location>
        <begin position="775"/>
        <end position="1092"/>
    </location>
</feature>
<dbReference type="SUPFAM" id="SSF49785">
    <property type="entry name" value="Galactose-binding domain-like"/>
    <property type="match status" value="1"/>
</dbReference>
<dbReference type="Gene3D" id="2.60.40.10">
    <property type="entry name" value="Immunoglobulins"/>
    <property type="match status" value="2"/>
</dbReference>
<dbReference type="InterPro" id="IPR006101">
    <property type="entry name" value="Glyco_hydro_2"/>
</dbReference>
<sequence>MIFYILLALISAASRSKKKKTDVPYWKDINSVAINKEEPRASFVSYNDVTTALTYDFSQSPYCINLNGQWKFLYFDYPAQIPDDVTDKDVDLSNWTDITVPGSWEKQGYGIAMYTNVQYDFNPSDPLPPALPDYVPTGIYRRTINVPQEWLSRDIFLQIGAAKTGLYVYVNGQEVGYSEDSKNPADFIINKYVQAGENVVTLKVYKHCSGSYLDDQDMWRFGGIQRDVLLYSQPKVHIKDFIIVSTLDDTYTNGLLRINASIINHNQGSQDVVLQYDLYESDNKTIAVTGSKSATIKPGEKIDLAFLENQIDNVRSWNAEHPNLYMVVFTLKTSNGNVLEIVPYRIGFRRTDFSTRVFEGKTYPVLLFNGQEVLYKGANIHEHNEKTGQYVTDDLHYRDIELLKQHNFNALRFSHYPQDRRLFELCDQFGIYVVCECNIETHGMGYSLNRGGTLGNNPDWMIPHFDRTKNCYKRCRNHACVTFISLGNEAGNGVNFYATYLWVKNHELIGQNRPVQYERAEWEFNTDLFVPMYPRLTNFESWGKSNTDRPVIPCEYSHAMGNSNCCFRRMWDYIYKYPNLQGGFIWDWVDQGLLETDSEGRKYWTYGGDYGGENVPSDGNFNINGLVNPDRTPHPAMAEIKYAHQNVAFEVSSITDKTAKIKIINRFHFTDLTDYEVKYSVCQNEKPLKTEVINENLKPQENTEVTIDFPNLEQKAATEYFLNFSVVAKKDLPNIPKGFEVAHDQFQIPIQKAARVAVDVQGDALDVKEENNIVTISSNKVKFVFDKTKGCVTSYSVDNQEYIHDSFGFQPNFWRAPIDNDYGNGEPSRQQIWKTMSKDFKVETTQSYDADHKRANFRATYSLVSGRSYVMIYRIYVNGVIRTDIEYYGSSGTDNQEDLPRIGQRFRIPLDFNVVEWFGKGPEENYWDRNNGSHVSRYKSTADDLYFPYVRPQENGHHTDVRWLALENKDGKGILFVANNNNQQREVIEFNALRNTIEDFDDEEQTELQRQWNNFEDCFHRPERKCNHDENYAKNRLRRQHHINHIVPRDFVEVNIDFKMMGLAGFDSWGDRPLAEYTMPSKQDYTYSFNIIPINSVDEIEEKIAQAYP</sequence>
<dbReference type="Pfam" id="PF02929">
    <property type="entry name" value="Bgal_small_N"/>
    <property type="match status" value="2"/>
</dbReference>
<evidence type="ECO:0000256" key="4">
    <source>
        <dbReference type="ARBA" id="ARBA00022801"/>
    </source>
</evidence>
<evidence type="ECO:0000256" key="2">
    <source>
        <dbReference type="ARBA" id="ARBA00007401"/>
    </source>
</evidence>
<dbReference type="EC" id="3.2.1.23" evidence="3"/>
<comment type="caution">
    <text evidence="9">The sequence shown here is derived from an EMBL/GenBank/DDBJ whole genome shotgun (WGS) entry which is preliminary data.</text>
</comment>
<dbReference type="Pfam" id="PF02837">
    <property type="entry name" value="Glyco_hydro_2_N"/>
    <property type="match status" value="1"/>
</dbReference>
<dbReference type="Pfam" id="PF16353">
    <property type="entry name" value="LacZ_4"/>
    <property type="match status" value="1"/>
</dbReference>
<dbReference type="InterPro" id="IPR006103">
    <property type="entry name" value="Glyco_hydro_2_cat"/>
</dbReference>
<proteinExistence type="inferred from homology"/>
<feature type="signal peptide" evidence="7">
    <location>
        <begin position="1"/>
        <end position="16"/>
    </location>
</feature>
<dbReference type="Gene3D" id="3.20.20.80">
    <property type="entry name" value="Glycosidases"/>
    <property type="match status" value="1"/>
</dbReference>
<dbReference type="InterPro" id="IPR032312">
    <property type="entry name" value="LacZ_4"/>
</dbReference>
<dbReference type="EMBL" id="JAPFFF010000034">
    <property type="protein sequence ID" value="KAK8843851.1"/>
    <property type="molecule type" value="Genomic_DNA"/>
</dbReference>
<reference evidence="9 10" key="1">
    <citation type="submission" date="2024-04" db="EMBL/GenBank/DDBJ databases">
        <title>Tritrichomonas musculus Genome.</title>
        <authorList>
            <person name="Alves-Ferreira E."/>
            <person name="Grigg M."/>
            <person name="Lorenzi H."/>
            <person name="Galac M."/>
        </authorList>
    </citation>
    <scope>NUCLEOTIDE SEQUENCE [LARGE SCALE GENOMIC DNA]</scope>
    <source>
        <strain evidence="9 10">EAF2021</strain>
    </source>
</reference>
<dbReference type="InterPro" id="IPR050347">
    <property type="entry name" value="Bact_Beta-galactosidase"/>
</dbReference>
<dbReference type="Proteomes" id="UP001470230">
    <property type="component" value="Unassembled WGS sequence"/>
</dbReference>
<organism evidence="9 10">
    <name type="scientific">Tritrichomonas musculus</name>
    <dbReference type="NCBI Taxonomy" id="1915356"/>
    <lineage>
        <taxon>Eukaryota</taxon>
        <taxon>Metamonada</taxon>
        <taxon>Parabasalia</taxon>
        <taxon>Tritrichomonadida</taxon>
        <taxon>Tritrichomonadidae</taxon>
        <taxon>Tritrichomonas</taxon>
    </lineage>
</organism>
<comment type="catalytic activity">
    <reaction evidence="1">
        <text>Hydrolysis of terminal non-reducing beta-D-galactose residues in beta-D-galactosides.</text>
        <dbReference type="EC" id="3.2.1.23"/>
    </reaction>
</comment>
<feature type="chain" id="PRO_5045280082" description="beta-galactosidase" evidence="7">
    <location>
        <begin position="17"/>
        <end position="1109"/>
    </location>
</feature>
<evidence type="ECO:0000256" key="3">
    <source>
        <dbReference type="ARBA" id="ARBA00012756"/>
    </source>
</evidence>
<dbReference type="InterPro" id="IPR011013">
    <property type="entry name" value="Gal_mutarotase_sf_dom"/>
</dbReference>
<evidence type="ECO:0000259" key="8">
    <source>
        <dbReference type="SMART" id="SM01038"/>
    </source>
</evidence>
<dbReference type="SUPFAM" id="SSF49303">
    <property type="entry name" value="beta-Galactosidase/glucuronidase domain"/>
    <property type="match status" value="2"/>
</dbReference>
<dbReference type="Pfam" id="PF00703">
    <property type="entry name" value="Glyco_hydro_2"/>
    <property type="match status" value="1"/>
</dbReference>
<accession>A0ABR2HBK4</accession>
<name>A0ABR2HBK4_9EUKA</name>
<protein>
    <recommendedName>
        <fullName evidence="3">beta-galactosidase</fullName>
        <ecNumber evidence="3">3.2.1.23</ecNumber>
    </recommendedName>
    <alternativeName>
        <fullName evidence="6">Lactase</fullName>
    </alternativeName>
</protein>
<evidence type="ECO:0000313" key="10">
    <source>
        <dbReference type="Proteomes" id="UP001470230"/>
    </source>
</evidence>